<evidence type="ECO:0000313" key="2">
    <source>
        <dbReference type="EMBL" id="NRN66330.1"/>
    </source>
</evidence>
<proteinExistence type="inferred from homology"/>
<dbReference type="InterPro" id="IPR002347">
    <property type="entry name" value="SDR_fam"/>
</dbReference>
<dbReference type="Proteomes" id="UP000763557">
    <property type="component" value="Unassembled WGS sequence"/>
</dbReference>
<keyword evidence="3" id="KW-1185">Reference proteome</keyword>
<organism evidence="2 3">
    <name type="scientific">Kibdelosporangium persicum</name>
    <dbReference type="NCBI Taxonomy" id="2698649"/>
    <lineage>
        <taxon>Bacteria</taxon>
        <taxon>Bacillati</taxon>
        <taxon>Actinomycetota</taxon>
        <taxon>Actinomycetes</taxon>
        <taxon>Pseudonocardiales</taxon>
        <taxon>Pseudonocardiaceae</taxon>
        <taxon>Kibdelosporangium</taxon>
    </lineage>
</organism>
<dbReference type="Pfam" id="PF00106">
    <property type="entry name" value="adh_short"/>
    <property type="match status" value="1"/>
</dbReference>
<dbReference type="RefSeq" id="WP_173132109.1">
    <property type="nucleotide sequence ID" value="NZ_CBCSGW010000085.1"/>
</dbReference>
<comment type="caution">
    <text evidence="2">The sequence shown here is derived from an EMBL/GenBank/DDBJ whole genome shotgun (WGS) entry which is preliminary data.</text>
</comment>
<gene>
    <name evidence="2" type="ORF">GC106_35510</name>
</gene>
<dbReference type="PRINTS" id="PR00080">
    <property type="entry name" value="SDRFAMILY"/>
</dbReference>
<name>A0ABX2F6B3_9PSEU</name>
<evidence type="ECO:0000313" key="3">
    <source>
        <dbReference type="Proteomes" id="UP000763557"/>
    </source>
</evidence>
<dbReference type="EMBL" id="JAAATY010000009">
    <property type="protein sequence ID" value="NRN66330.1"/>
    <property type="molecule type" value="Genomic_DNA"/>
</dbReference>
<dbReference type="Gene3D" id="3.40.50.720">
    <property type="entry name" value="NAD(P)-binding Rossmann-like Domain"/>
    <property type="match status" value="1"/>
</dbReference>
<dbReference type="PANTHER" id="PTHR44147">
    <property type="entry name" value="DEHYDROGENASE/REDUCTASE SDR FAMILY MEMBER 1"/>
    <property type="match status" value="1"/>
</dbReference>
<reference evidence="2 3" key="1">
    <citation type="submission" date="2020-01" db="EMBL/GenBank/DDBJ databases">
        <title>Kibdelosporangium persica a novel Actinomycetes from a hot desert in Iran.</title>
        <authorList>
            <person name="Safaei N."/>
            <person name="Zaburannyi N."/>
            <person name="Mueller R."/>
            <person name="Wink J."/>
        </authorList>
    </citation>
    <scope>NUCLEOTIDE SEQUENCE [LARGE SCALE GENOMIC DNA]</scope>
    <source>
        <strain evidence="2 3">4NS15</strain>
    </source>
</reference>
<dbReference type="SUPFAM" id="SSF51735">
    <property type="entry name" value="NAD(P)-binding Rossmann-fold domains"/>
    <property type="match status" value="1"/>
</dbReference>
<protein>
    <submittedName>
        <fullName evidence="2">Short-subunit dehydrogenase</fullName>
    </submittedName>
</protein>
<evidence type="ECO:0000256" key="1">
    <source>
        <dbReference type="RuleBase" id="RU000363"/>
    </source>
</evidence>
<comment type="similarity">
    <text evidence="1">Belongs to the short-chain dehydrogenases/reductases (SDR) family.</text>
</comment>
<dbReference type="InterPro" id="IPR036291">
    <property type="entry name" value="NAD(P)-bd_dom_sf"/>
</dbReference>
<sequence length="287" mass="29628">MSSLLAGKVAVVTGASRGVGKGIALELGAAGAVVYLTGRTVTEGPLAGTITATAEEVTALGGVGIPVECDHRDDGKVEALFARVGADHGHLDVLVNNVFSAPDIAPWLNRPFWTLPVAAWDQVIDIGLRSHYVASVFAVPLMLKAPRPGSIINISSSGAAGYSHNVVYGVGKAGVDKLTADMAVELKPHGIAAVSVWPGLVRTELLETAARVTEEGVSVLDIPGAGAFDISRAESPRFVGRAVAALAADPDVLSYTGKAATTAKLAETYGFTDVDGSRPHTNIRERD</sequence>
<dbReference type="PANTHER" id="PTHR44147:SF2">
    <property type="entry name" value="DEHYDROGENASE_REDUCTASE SDR FAMILY MEMBER 1"/>
    <property type="match status" value="1"/>
</dbReference>
<dbReference type="PRINTS" id="PR00081">
    <property type="entry name" value="GDHRDH"/>
</dbReference>
<accession>A0ABX2F6B3</accession>